<dbReference type="RefSeq" id="WP_210597313.1">
    <property type="nucleotide sequence ID" value="NZ_JAGKSQ010000004.1"/>
</dbReference>
<dbReference type="PANTHER" id="PTHR34473:SF2">
    <property type="entry name" value="UPF0699 TRANSMEMBRANE PROTEIN YDBT"/>
    <property type="match status" value="1"/>
</dbReference>
<reference evidence="3" key="1">
    <citation type="submission" date="2021-03" db="EMBL/GenBank/DDBJ databases">
        <title>Bacillus suaedae sp. nov., isolated from Suaeda aralocaspica.</title>
        <authorList>
            <person name="Lei R.F.R."/>
        </authorList>
    </citation>
    <scope>NUCLEOTIDE SEQUENCE</scope>
    <source>
        <strain evidence="3">YZJH907-2</strain>
    </source>
</reference>
<dbReference type="EMBL" id="JAGKSQ010000004">
    <property type="protein sequence ID" value="MBP3951613.1"/>
    <property type="molecule type" value="Genomic_DNA"/>
</dbReference>
<protein>
    <submittedName>
        <fullName evidence="3">PH domain-containing protein</fullName>
    </submittedName>
</protein>
<keyword evidence="1" id="KW-0472">Membrane</keyword>
<evidence type="ECO:0000259" key="2">
    <source>
        <dbReference type="Pfam" id="PF03703"/>
    </source>
</evidence>
<feature type="transmembrane region" description="Helical" evidence="1">
    <location>
        <begin position="24"/>
        <end position="43"/>
    </location>
</feature>
<keyword evidence="4" id="KW-1185">Reference proteome</keyword>
<evidence type="ECO:0000313" key="3">
    <source>
        <dbReference type="EMBL" id="MBP3951613.1"/>
    </source>
</evidence>
<dbReference type="AlphaFoldDB" id="A0A941AQT8"/>
<feature type="transmembrane region" description="Helical" evidence="1">
    <location>
        <begin position="49"/>
        <end position="69"/>
    </location>
</feature>
<keyword evidence="1" id="KW-0812">Transmembrane</keyword>
<gene>
    <name evidence="3" type="ORF">J7W16_10735</name>
</gene>
<evidence type="ECO:0000256" key="1">
    <source>
        <dbReference type="SAM" id="Phobius"/>
    </source>
</evidence>
<dbReference type="PANTHER" id="PTHR34473">
    <property type="entry name" value="UPF0699 TRANSMEMBRANE PROTEIN YDBS"/>
    <property type="match status" value="1"/>
</dbReference>
<keyword evidence="1" id="KW-1133">Transmembrane helix</keyword>
<evidence type="ECO:0000313" key="4">
    <source>
        <dbReference type="Proteomes" id="UP000678228"/>
    </source>
</evidence>
<comment type="caution">
    <text evidence="3">The sequence shown here is derived from an EMBL/GenBank/DDBJ whole genome shotgun (WGS) entry which is preliminary data.</text>
</comment>
<feature type="domain" description="YdbS-like PH" evidence="2">
    <location>
        <begin position="75"/>
        <end position="151"/>
    </location>
</feature>
<name>A0A941AQT8_9BACI</name>
<sequence length="163" mass="19100">MSEKHLENRLSVHFPKMRMISDGLVNLIVFVVLAGLFWLNFYFEWPAWAFWVLIALLVITIASTVWSLFEPMYLYRSWSYEYDEEYLQLKYGIFKKEWVTVPMTKIQSVSTVKGPIMKWFNTRSIKVETMGSSHSIPALDEEVALQLRETLAAFAKSKEVDES</sequence>
<dbReference type="Pfam" id="PF03703">
    <property type="entry name" value="bPH_2"/>
    <property type="match status" value="1"/>
</dbReference>
<proteinExistence type="predicted"/>
<accession>A0A941AQT8</accession>
<dbReference type="Proteomes" id="UP000678228">
    <property type="component" value="Unassembled WGS sequence"/>
</dbReference>
<organism evidence="3 4">
    <name type="scientific">Halalkalibacter suaedae</name>
    <dbReference type="NCBI Taxonomy" id="2822140"/>
    <lineage>
        <taxon>Bacteria</taxon>
        <taxon>Bacillati</taxon>
        <taxon>Bacillota</taxon>
        <taxon>Bacilli</taxon>
        <taxon>Bacillales</taxon>
        <taxon>Bacillaceae</taxon>
        <taxon>Halalkalibacter</taxon>
    </lineage>
</organism>
<dbReference type="InterPro" id="IPR005182">
    <property type="entry name" value="YdbS-like_PH"/>
</dbReference>